<keyword evidence="1" id="KW-0472">Membrane</keyword>
<dbReference type="AlphaFoldDB" id="A0A810QAL3"/>
<feature type="transmembrane region" description="Helical" evidence="1">
    <location>
        <begin position="27"/>
        <end position="49"/>
    </location>
</feature>
<sequence>MCHMSFGRKQEVLQVRQPIRSSTVKRLIVVLAILLALSLAALCAVRYYGRQAGRAAEAPGNGIQTAAQPAGAPVPTAARTGKVTIRLYDRSPEYNREFSVTNMFPGDAETQNDCVQVDHKGDVTVHFRAEVRPGYEKLAEVLKLRVSVGGSVVYDGLMAEMPAAVDTPLPAGSDTLDYQLTAYLDTSVGNPYMYQQLVADFYWWVADSEELAPPTGDTMQPLLWGAAVLVSGAALTVLLRRRREVSHD</sequence>
<accession>A0A810QAL3</accession>
<feature type="transmembrane region" description="Helical" evidence="1">
    <location>
        <begin position="222"/>
        <end position="239"/>
    </location>
</feature>
<reference evidence="2" key="1">
    <citation type="submission" date="2020-09" db="EMBL/GenBank/DDBJ databases">
        <title>New species isolated from human feces.</title>
        <authorList>
            <person name="Kitahara M."/>
            <person name="Shigeno Y."/>
            <person name="Shime M."/>
            <person name="Matsumoto Y."/>
            <person name="Nakamura S."/>
            <person name="Motooka D."/>
            <person name="Fukuoka S."/>
            <person name="Nishikawa H."/>
            <person name="Benno Y."/>
        </authorList>
    </citation>
    <scope>NUCLEOTIDE SEQUENCE</scope>
    <source>
        <strain evidence="2">MM50</strain>
    </source>
</reference>
<protein>
    <recommendedName>
        <fullName evidence="4">LPXTG cell wall anchor domain-containing protein</fullName>
    </recommendedName>
</protein>
<evidence type="ECO:0000313" key="2">
    <source>
        <dbReference type="EMBL" id="BCK82591.1"/>
    </source>
</evidence>
<organism evidence="2 3">
    <name type="scientific">Vescimonas coprocola</name>
    <dbReference type="NCBI Taxonomy" id="2714355"/>
    <lineage>
        <taxon>Bacteria</taxon>
        <taxon>Bacillati</taxon>
        <taxon>Bacillota</taxon>
        <taxon>Clostridia</taxon>
        <taxon>Eubacteriales</taxon>
        <taxon>Oscillospiraceae</taxon>
        <taxon>Vescimonas</taxon>
    </lineage>
</organism>
<keyword evidence="1" id="KW-0812">Transmembrane</keyword>
<proteinExistence type="predicted"/>
<dbReference type="KEGG" id="vcop:MM50RIKEN_23540"/>
<evidence type="ECO:0008006" key="4">
    <source>
        <dbReference type="Google" id="ProtNLM"/>
    </source>
</evidence>
<dbReference type="Proteomes" id="UP000681035">
    <property type="component" value="Chromosome"/>
</dbReference>
<name>A0A810QAL3_9FIRM</name>
<dbReference type="EMBL" id="AP023418">
    <property type="protein sequence ID" value="BCK82591.1"/>
    <property type="molecule type" value="Genomic_DNA"/>
</dbReference>
<keyword evidence="1" id="KW-1133">Transmembrane helix</keyword>
<evidence type="ECO:0000256" key="1">
    <source>
        <dbReference type="SAM" id="Phobius"/>
    </source>
</evidence>
<gene>
    <name evidence="2" type="ORF">MM50RIKEN_23540</name>
</gene>
<evidence type="ECO:0000313" key="3">
    <source>
        <dbReference type="Proteomes" id="UP000681035"/>
    </source>
</evidence>
<keyword evidence="3" id="KW-1185">Reference proteome</keyword>